<organism evidence="2 3">
    <name type="scientific">Legionella fallonii LLAP-10</name>
    <dbReference type="NCBI Taxonomy" id="1212491"/>
    <lineage>
        <taxon>Bacteria</taxon>
        <taxon>Pseudomonadati</taxon>
        <taxon>Pseudomonadota</taxon>
        <taxon>Gammaproteobacteria</taxon>
        <taxon>Legionellales</taxon>
        <taxon>Legionellaceae</taxon>
        <taxon>Legionella</taxon>
    </lineage>
</organism>
<dbReference type="NCBIfam" id="TIGR03747">
    <property type="entry name" value="conj_TIGR03747"/>
    <property type="match status" value="1"/>
</dbReference>
<gene>
    <name evidence="2" type="ORF">LFA_2447</name>
</gene>
<feature type="transmembrane region" description="Helical" evidence="1">
    <location>
        <begin position="14"/>
        <end position="34"/>
    </location>
</feature>
<sequence length="232" mass="25913">MAIKTQTQKKSKRIIMSLLLLVFIGWLILLGWALSLWGMNGFDSAWQTIYELSKQQTSAVAEFNDASVAEHFKSWVTAIPTEKMTDKVGKVTTVIKSELNTVLPENNSELDQIVDDLFTTTKQVGLLISLTAHVMFIKLMILLASIPLFALAMTAGLVDGLNQRAIRTASLGRESSYVFHQLNRYFKRGLLMLLALWLAVPLCITPALMFVPVSILLSVMVSITASRFKKYL</sequence>
<dbReference type="KEGG" id="lfa:LFA_2447"/>
<keyword evidence="1" id="KW-0472">Membrane</keyword>
<protein>
    <recommendedName>
        <fullName evidence="4">Fe2+/Zn2+ uptake regulation protein</fullName>
    </recommendedName>
</protein>
<reference evidence="3" key="1">
    <citation type="submission" date="2014-09" db="EMBL/GenBank/DDBJ databases">
        <authorList>
            <person name="Gomez-Valero L."/>
        </authorList>
    </citation>
    <scope>NUCLEOTIDE SEQUENCE [LARGE SCALE GENOMIC DNA]</scope>
    <source>
        <strain evidence="3">ATCC700992</strain>
    </source>
</reference>
<evidence type="ECO:0000313" key="3">
    <source>
        <dbReference type="Proteomes" id="UP000032430"/>
    </source>
</evidence>
<evidence type="ECO:0000256" key="1">
    <source>
        <dbReference type="SAM" id="Phobius"/>
    </source>
</evidence>
<dbReference type="InterPro" id="IPR022266">
    <property type="entry name" value="DtrJ-like"/>
</dbReference>
<dbReference type="STRING" id="1212491.LFA_2447"/>
<dbReference type="EMBL" id="LN614827">
    <property type="protein sequence ID" value="CEG57819.1"/>
    <property type="molecule type" value="Genomic_DNA"/>
</dbReference>
<dbReference type="RefSeq" id="WP_045096245.1">
    <property type="nucleotide sequence ID" value="NZ_LN614827.1"/>
</dbReference>
<proteinExistence type="predicted"/>
<dbReference type="OrthoDB" id="8443503at2"/>
<dbReference type="Pfam" id="PF14348">
    <property type="entry name" value="DtrJ-like"/>
    <property type="match status" value="1"/>
</dbReference>
<name>A0A098G767_9GAMM</name>
<dbReference type="HOGENOM" id="CLU_1193634_0_0_6"/>
<feature type="transmembrane region" description="Helical" evidence="1">
    <location>
        <begin position="190"/>
        <end position="223"/>
    </location>
</feature>
<keyword evidence="3" id="KW-1185">Reference proteome</keyword>
<keyword evidence="1" id="KW-1133">Transmembrane helix</keyword>
<evidence type="ECO:0000313" key="2">
    <source>
        <dbReference type="EMBL" id="CEG57819.1"/>
    </source>
</evidence>
<dbReference type="Proteomes" id="UP000032430">
    <property type="component" value="Chromosome I"/>
</dbReference>
<keyword evidence="1" id="KW-0812">Transmembrane</keyword>
<dbReference type="AlphaFoldDB" id="A0A098G767"/>
<feature type="transmembrane region" description="Helical" evidence="1">
    <location>
        <begin position="135"/>
        <end position="158"/>
    </location>
</feature>
<accession>A0A098G767</accession>
<evidence type="ECO:0008006" key="4">
    <source>
        <dbReference type="Google" id="ProtNLM"/>
    </source>
</evidence>